<comment type="caution">
    <text evidence="2">The sequence shown here is derived from an EMBL/GenBank/DDBJ whole genome shotgun (WGS) entry which is preliminary data.</text>
</comment>
<dbReference type="PROSITE" id="PS00409">
    <property type="entry name" value="PROKAR_NTER_METHYL"/>
    <property type="match status" value="1"/>
</dbReference>
<protein>
    <recommendedName>
        <fullName evidence="4">Prepilin-type N-terminal cleavage/methylation domain-containing protein</fullName>
    </recommendedName>
</protein>
<dbReference type="AlphaFoldDB" id="A0A1F6DIX2"/>
<dbReference type="InterPro" id="IPR012902">
    <property type="entry name" value="N_methyl_site"/>
</dbReference>
<evidence type="ECO:0008006" key="4">
    <source>
        <dbReference type="Google" id="ProtNLM"/>
    </source>
</evidence>
<dbReference type="STRING" id="1798491.A3C87_04055"/>
<evidence type="ECO:0000313" key="3">
    <source>
        <dbReference type="Proteomes" id="UP000176511"/>
    </source>
</evidence>
<proteinExistence type="predicted"/>
<dbReference type="EMBL" id="MFLE01000019">
    <property type="protein sequence ID" value="OGG61326.1"/>
    <property type="molecule type" value="Genomic_DNA"/>
</dbReference>
<accession>A0A1F6DIX2</accession>
<evidence type="ECO:0000313" key="2">
    <source>
        <dbReference type="EMBL" id="OGG61326.1"/>
    </source>
</evidence>
<dbReference type="Proteomes" id="UP000176511">
    <property type="component" value="Unassembled WGS sequence"/>
</dbReference>
<organism evidence="2 3">
    <name type="scientific">Candidatus Kaiserbacteria bacterium RIFCSPHIGHO2_02_FULL_49_34</name>
    <dbReference type="NCBI Taxonomy" id="1798491"/>
    <lineage>
        <taxon>Bacteria</taxon>
        <taxon>Candidatus Kaiseribacteriota</taxon>
    </lineage>
</organism>
<feature type="transmembrane region" description="Helical" evidence="1">
    <location>
        <begin position="12"/>
        <end position="33"/>
    </location>
</feature>
<sequence length="198" mass="21531">MRSHAGFSLIELMVAITVMTFITGVVVTQFAGFDSAIVTKARAYDAAQAVRAAQAFATQIRTQTSSDITFTTQFLTRFTVGSGEILIMRKEDTSQPNTVEYRQLTAGYKVQEIRVALADTTTRCAQTKDQQLDIAFRRPEVRANAYDPKSGTSWITSSSPVVRSYIAITGADPSLVHWVEIAEPGSVSIVQDAPACGL</sequence>
<keyword evidence="1" id="KW-0812">Transmembrane</keyword>
<gene>
    <name evidence="2" type="ORF">A3C87_04055</name>
</gene>
<evidence type="ECO:0000256" key="1">
    <source>
        <dbReference type="SAM" id="Phobius"/>
    </source>
</evidence>
<dbReference type="Pfam" id="PF07963">
    <property type="entry name" value="N_methyl"/>
    <property type="match status" value="1"/>
</dbReference>
<dbReference type="NCBIfam" id="TIGR02532">
    <property type="entry name" value="IV_pilin_GFxxxE"/>
    <property type="match status" value="1"/>
</dbReference>
<reference evidence="2 3" key="1">
    <citation type="journal article" date="2016" name="Nat. Commun.">
        <title>Thousands of microbial genomes shed light on interconnected biogeochemical processes in an aquifer system.</title>
        <authorList>
            <person name="Anantharaman K."/>
            <person name="Brown C.T."/>
            <person name="Hug L.A."/>
            <person name="Sharon I."/>
            <person name="Castelle C.J."/>
            <person name="Probst A.J."/>
            <person name="Thomas B.C."/>
            <person name="Singh A."/>
            <person name="Wilkins M.J."/>
            <person name="Karaoz U."/>
            <person name="Brodie E.L."/>
            <person name="Williams K.H."/>
            <person name="Hubbard S.S."/>
            <person name="Banfield J.F."/>
        </authorList>
    </citation>
    <scope>NUCLEOTIDE SEQUENCE [LARGE SCALE GENOMIC DNA]</scope>
</reference>
<keyword evidence="1" id="KW-0472">Membrane</keyword>
<keyword evidence="1" id="KW-1133">Transmembrane helix</keyword>
<name>A0A1F6DIX2_9BACT</name>